<evidence type="ECO:0000256" key="4">
    <source>
        <dbReference type="ARBA" id="ARBA00022729"/>
    </source>
</evidence>
<dbReference type="GO" id="GO:0006508">
    <property type="term" value="P:proteolysis"/>
    <property type="evidence" value="ECO:0007669"/>
    <property type="project" value="UniProtKB-KW"/>
</dbReference>
<organism evidence="7">
    <name type="scientific">Caldithrix abyssi</name>
    <dbReference type="NCBI Taxonomy" id="187145"/>
    <lineage>
        <taxon>Bacteria</taxon>
        <taxon>Pseudomonadati</taxon>
        <taxon>Calditrichota</taxon>
        <taxon>Calditrichia</taxon>
        <taxon>Calditrichales</taxon>
        <taxon>Calditrichaceae</taxon>
        <taxon>Caldithrix</taxon>
    </lineage>
</organism>
<comment type="similarity">
    <text evidence="1 6">Belongs to the peptidase S46 family.</text>
</comment>
<keyword evidence="2 6" id="KW-0031">Aminopeptidase</keyword>
<dbReference type="GO" id="GO:0070009">
    <property type="term" value="F:serine-type aminopeptidase activity"/>
    <property type="evidence" value="ECO:0007669"/>
    <property type="project" value="UniProtKB-UniRule"/>
</dbReference>
<name>A0A7V4WTU8_CALAY</name>
<dbReference type="PANTHER" id="PTHR38469:SF1">
    <property type="entry name" value="PERIPLASMIC PEPTIDASE SUBFAMILY S1B"/>
    <property type="match status" value="1"/>
</dbReference>
<dbReference type="EC" id="3.4.14.-" evidence="6"/>
<evidence type="ECO:0000313" key="7">
    <source>
        <dbReference type="EMBL" id="HGY54530.1"/>
    </source>
</evidence>
<comment type="function">
    <text evidence="6">Catalyzes the removal of dipeptides from the N-terminus of oligopeptides.</text>
</comment>
<proteinExistence type="inferred from homology"/>
<dbReference type="InterPro" id="IPR019500">
    <property type="entry name" value="Pep_S46"/>
</dbReference>
<dbReference type="AlphaFoldDB" id="A0A7V4WTU8"/>
<keyword evidence="5 6" id="KW-0378">Hydrolase</keyword>
<evidence type="ECO:0000256" key="3">
    <source>
        <dbReference type="ARBA" id="ARBA00022670"/>
    </source>
</evidence>
<dbReference type="PANTHER" id="PTHR38469">
    <property type="entry name" value="PERIPLASMIC PEPTIDASE SUBFAMILY S1B"/>
    <property type="match status" value="1"/>
</dbReference>
<accession>A0A7V4WTU8</accession>
<protein>
    <recommendedName>
        <fullName evidence="6">Dipeptidyl-peptidase</fullName>
        <ecNumber evidence="6">3.4.14.-</ecNumber>
    </recommendedName>
</protein>
<keyword evidence="6" id="KW-0720">Serine protease</keyword>
<dbReference type="Pfam" id="PF10459">
    <property type="entry name" value="Peptidase_S46"/>
    <property type="match status" value="1"/>
</dbReference>
<keyword evidence="4" id="KW-0732">Signal</keyword>
<reference evidence="7" key="1">
    <citation type="journal article" date="2020" name="mSystems">
        <title>Genome- and Community-Level Interaction Insights into Carbon Utilization and Element Cycling Functions of Hydrothermarchaeota in Hydrothermal Sediment.</title>
        <authorList>
            <person name="Zhou Z."/>
            <person name="Liu Y."/>
            <person name="Xu W."/>
            <person name="Pan J."/>
            <person name="Luo Z.H."/>
            <person name="Li M."/>
        </authorList>
    </citation>
    <scope>NUCLEOTIDE SEQUENCE [LARGE SCALE GENOMIC DNA]</scope>
    <source>
        <strain evidence="7">HyVt-577</strain>
    </source>
</reference>
<sequence length="713" mass="81081">MRNFLFSVLLMFLGIAQLTADEGMWLLTQIKDLNMQEKGLEISPEDIYNPDGTSITDAIVWLGGCSASFVSPDGLVLTNHHCAYGALQRASSKSGNDYIKDGFLAKNRSEELQAIGSNAYVLQEMTDVTEEVLNAVKDIEDPVERAEKIKAVTAQMVDEIEGDREDISARISSMYDGKQYIKYVYKKYQDVRIVYAPPESIGKYGGDIDNWMWPRHTGDFTYLRVYMAPDGSGAKYSPENIPVKPKNYLRIADQPLKDGDFSFILGFPGRTTRWRTSYSVQWTLEHSYKPRIKQFGEIIDLMDELGKDNPQAAIKMAGFRSGLANAMKNYQGNVDGMLKTDFVQKKKDFEAELMKFINGNEQLKEKYGHILDQIGQLYAGLEKTRKKDEVLSGFGWLSGLYSSIAGQAYAIARERAKPEEEREPGFSERRIKQGLERLKYRYLSFYEPLDKELFRRALTKALELKDENRIDGLEELLGGKTVEEFVDQAYKNSKLGDPEYAKSLYEKTAEELDKSDDPFIQLAARLYSQNEEKKERDKEFSAKITELRKQYINALLAWKGSGLYPDANGTIRFTYGHVAGYTPRDAVWYKPFTTLKGVIEKNTGEKPFDMPLKLQELHDAKDFGQWEDPVLKDVPVAFLNRCDITGGNSGSAVMNGKGQLIGLAFDGNYEAMTSDWQYDYDMQRTIAVDIRYVLFITEKFAGADYLLKEMGLK</sequence>
<comment type="caution">
    <text evidence="7">The sequence shown here is derived from an EMBL/GenBank/DDBJ whole genome shotgun (WGS) entry which is preliminary data.</text>
</comment>
<keyword evidence="3 6" id="KW-0645">Protease</keyword>
<evidence type="ECO:0000256" key="1">
    <source>
        <dbReference type="ARBA" id="ARBA00010491"/>
    </source>
</evidence>
<dbReference type="Proteomes" id="UP000885779">
    <property type="component" value="Unassembled WGS sequence"/>
</dbReference>
<dbReference type="InterPro" id="IPR009003">
    <property type="entry name" value="Peptidase_S1_PA"/>
</dbReference>
<dbReference type="GO" id="GO:0008239">
    <property type="term" value="F:dipeptidyl-peptidase activity"/>
    <property type="evidence" value="ECO:0007669"/>
    <property type="project" value="UniProtKB-UniRule"/>
</dbReference>
<evidence type="ECO:0000256" key="5">
    <source>
        <dbReference type="ARBA" id="ARBA00022801"/>
    </source>
</evidence>
<dbReference type="SUPFAM" id="SSF50494">
    <property type="entry name" value="Trypsin-like serine proteases"/>
    <property type="match status" value="1"/>
</dbReference>
<evidence type="ECO:0000256" key="2">
    <source>
        <dbReference type="ARBA" id="ARBA00022438"/>
    </source>
</evidence>
<evidence type="ECO:0000256" key="6">
    <source>
        <dbReference type="RuleBase" id="RU366067"/>
    </source>
</evidence>
<gene>
    <name evidence="7" type="ORF">ENK44_02395</name>
</gene>
<dbReference type="EMBL" id="DRQG01000022">
    <property type="protein sequence ID" value="HGY54530.1"/>
    <property type="molecule type" value="Genomic_DNA"/>
</dbReference>
<dbReference type="GO" id="GO:0043171">
    <property type="term" value="P:peptide catabolic process"/>
    <property type="evidence" value="ECO:0007669"/>
    <property type="project" value="UniProtKB-UniRule"/>
</dbReference>